<keyword evidence="2" id="KW-0328">Glycosyltransferase</keyword>
<organism evidence="4 5">
    <name type="scientific">Chelativorans salis</name>
    <dbReference type="NCBI Taxonomy" id="2978478"/>
    <lineage>
        <taxon>Bacteria</taxon>
        <taxon>Pseudomonadati</taxon>
        <taxon>Pseudomonadota</taxon>
        <taxon>Alphaproteobacteria</taxon>
        <taxon>Hyphomicrobiales</taxon>
        <taxon>Phyllobacteriaceae</taxon>
        <taxon>Chelativorans</taxon>
    </lineage>
</organism>
<comment type="similarity">
    <text evidence="1">Belongs to the glycosyltransferase group 1 family. Glycosyltransferase 4 subfamily.</text>
</comment>
<proteinExistence type="inferred from homology"/>
<keyword evidence="5" id="KW-1185">Reference proteome</keyword>
<name>A0ABT2LJU2_9HYPH</name>
<dbReference type="EMBL" id="JAOCZP010000002">
    <property type="protein sequence ID" value="MCT7374871.1"/>
    <property type="molecule type" value="Genomic_DNA"/>
</dbReference>
<dbReference type="SUPFAM" id="SSF53756">
    <property type="entry name" value="UDP-Glycosyltransferase/glycogen phosphorylase"/>
    <property type="match status" value="1"/>
</dbReference>
<evidence type="ECO:0000313" key="4">
    <source>
        <dbReference type="EMBL" id="MCT7374871.1"/>
    </source>
</evidence>
<keyword evidence="3" id="KW-0808">Transferase</keyword>
<dbReference type="RefSeq" id="WP_260902307.1">
    <property type="nucleotide sequence ID" value="NZ_JAOCZP010000002.1"/>
</dbReference>
<evidence type="ECO:0000256" key="1">
    <source>
        <dbReference type="ARBA" id="ARBA00009481"/>
    </source>
</evidence>
<evidence type="ECO:0000256" key="2">
    <source>
        <dbReference type="ARBA" id="ARBA00022676"/>
    </source>
</evidence>
<reference evidence="4 5" key="1">
    <citation type="submission" date="2022-09" db="EMBL/GenBank/DDBJ databases">
        <title>Chelativorans salina sp. nov., a novel slightly halophilic bacterium isolated from a saline lake sediment enrichment.</title>
        <authorList>
            <person name="Gao L."/>
            <person name="Fang B.-Z."/>
            <person name="Li W.-J."/>
        </authorList>
    </citation>
    <scope>NUCLEOTIDE SEQUENCE [LARGE SCALE GENOMIC DNA]</scope>
    <source>
        <strain evidence="4 5">EGI FJ00035</strain>
    </source>
</reference>
<sequence length="347" mass="37910">MRRVEVVAPNFKRRLSGVTSTIVQLIPLQARATGVAALGPGLPEDLPKMRWWQVPALLTKPAERPFRIWHARRNTEMLAGIIAKHVFRAPLRLVFTSAAQRDHRAYTKWLIRRMDAVVATSARSGSFLKVPHKVVMHGIDVERFHPPRGIGDDWAATGLPGRYGIGCFGRIRHQKGTDLFIAAMVELLPRYPDWTALVFGRVTTEHGAFADALRDRVREAGLGDRIRFMGEVPDVAPWYRCVTLCVAPSRNEGFGLTPLEAMATGTATVASDAGAYAEMIVPGETGAVVPAGEGRALTGAIEAYMADPAMAKQQGEAARAHVTARFALAREADALAEVYEGLWKGEA</sequence>
<evidence type="ECO:0000313" key="5">
    <source>
        <dbReference type="Proteomes" id="UP001320831"/>
    </source>
</evidence>
<dbReference type="PANTHER" id="PTHR12526:SF640">
    <property type="entry name" value="COLANIC ACID BIOSYNTHESIS GLYCOSYLTRANSFERASE WCAL-RELATED"/>
    <property type="match status" value="1"/>
</dbReference>
<dbReference type="Pfam" id="PF13692">
    <property type="entry name" value="Glyco_trans_1_4"/>
    <property type="match status" value="1"/>
</dbReference>
<protein>
    <submittedName>
        <fullName evidence="4">Glycosyltransferase family 4 protein</fullName>
    </submittedName>
</protein>
<comment type="caution">
    <text evidence="4">The sequence shown here is derived from an EMBL/GenBank/DDBJ whole genome shotgun (WGS) entry which is preliminary data.</text>
</comment>
<evidence type="ECO:0000256" key="3">
    <source>
        <dbReference type="ARBA" id="ARBA00022679"/>
    </source>
</evidence>
<dbReference type="Gene3D" id="3.40.50.2000">
    <property type="entry name" value="Glycogen Phosphorylase B"/>
    <property type="match status" value="2"/>
</dbReference>
<dbReference type="Proteomes" id="UP001320831">
    <property type="component" value="Unassembled WGS sequence"/>
</dbReference>
<dbReference type="CDD" id="cd03801">
    <property type="entry name" value="GT4_PimA-like"/>
    <property type="match status" value="1"/>
</dbReference>
<gene>
    <name evidence="4" type="ORF">N5A92_07450</name>
</gene>
<accession>A0ABT2LJU2</accession>
<dbReference type="PANTHER" id="PTHR12526">
    <property type="entry name" value="GLYCOSYLTRANSFERASE"/>
    <property type="match status" value="1"/>
</dbReference>